<feature type="domain" description="Allantoicase" evidence="4">
    <location>
        <begin position="21"/>
        <end position="166"/>
    </location>
</feature>
<gene>
    <name evidence="3" type="primary">alc</name>
    <name evidence="5" type="ORF">RED65_04305</name>
</gene>
<dbReference type="Gene3D" id="2.60.120.260">
    <property type="entry name" value="Galactose-binding domain-like"/>
    <property type="match status" value="2"/>
</dbReference>
<evidence type="ECO:0000259" key="4">
    <source>
        <dbReference type="Pfam" id="PF03561"/>
    </source>
</evidence>
<keyword evidence="3" id="KW-0378">Hydrolase</keyword>
<evidence type="ECO:0000313" key="6">
    <source>
        <dbReference type="Proteomes" id="UP000004263"/>
    </source>
</evidence>
<comment type="similarity">
    <text evidence="1 3">Belongs to the allantoicase family.</text>
</comment>
<dbReference type="GO" id="GO:0004037">
    <property type="term" value="F:allantoicase activity"/>
    <property type="evidence" value="ECO:0007669"/>
    <property type="project" value="UniProtKB-UniRule"/>
</dbReference>
<dbReference type="STRING" id="207949.RED65_04305"/>
<keyword evidence="6" id="KW-1185">Reference proteome</keyword>
<evidence type="ECO:0000313" key="5">
    <source>
        <dbReference type="EMBL" id="EAT12217.1"/>
    </source>
</evidence>
<dbReference type="InterPro" id="IPR005164">
    <property type="entry name" value="Allantoicase"/>
</dbReference>
<dbReference type="GO" id="GO:0000256">
    <property type="term" value="P:allantoin catabolic process"/>
    <property type="evidence" value="ECO:0007669"/>
    <property type="project" value="UniProtKB-UniRule"/>
</dbReference>
<comment type="catalytic activity">
    <reaction evidence="3">
        <text>allantoate + H2O = (S)-ureidoglycolate + urea</text>
        <dbReference type="Rhea" id="RHEA:11016"/>
        <dbReference type="ChEBI" id="CHEBI:15377"/>
        <dbReference type="ChEBI" id="CHEBI:16199"/>
        <dbReference type="ChEBI" id="CHEBI:17536"/>
        <dbReference type="ChEBI" id="CHEBI:57296"/>
        <dbReference type="EC" id="3.5.3.4"/>
    </reaction>
</comment>
<dbReference type="HAMAP" id="MF_00813">
    <property type="entry name" value="Allantoicase"/>
    <property type="match status" value="1"/>
</dbReference>
<dbReference type="OrthoDB" id="2078334at2"/>
<dbReference type="InterPro" id="IPR008979">
    <property type="entry name" value="Galactose-bd-like_sf"/>
</dbReference>
<dbReference type="EMBL" id="AAQH01000009">
    <property type="protein sequence ID" value="EAT12217.1"/>
    <property type="molecule type" value="Genomic_DNA"/>
</dbReference>
<keyword evidence="2 3" id="KW-0659">Purine metabolism</keyword>
<comment type="pathway">
    <text evidence="3">Nitrogen metabolism; (S)-allantoin degradation; (S)-ureidoglycolate from allantoate (aminidohydrolase route): step 1/1.</text>
</comment>
<evidence type="ECO:0000256" key="3">
    <source>
        <dbReference type="HAMAP-Rule" id="MF_00813"/>
    </source>
</evidence>
<evidence type="ECO:0000256" key="2">
    <source>
        <dbReference type="ARBA" id="ARBA00022631"/>
    </source>
</evidence>
<dbReference type="HOGENOM" id="CLU_038797_1_2_6"/>
<sequence>MQQQNDHPYKTWIDLAAQRLGGQALQCSDDFFAEMENLLKPAAPVFIDDKYTDRGKWMDGWESRRKRVVGHDWCVIKLGAKGIIHGVNVCTRFFAGNAPQSVSIEGCVSEIAPNDSTEWQPILIQSNVNPDSDNYFGIESQEAFTHIRLNIFPDGGVARLRVYGEPVIDWDWFLPGEPIDLAYVKNGGRPMACSDMFFSNMENLIMPNRGKDMGDGWETKRRRGGRECDWIIVKLGAKGSIEKVLVDTAHFKGNYPESFTLEAACLEPHQSPDENTEWHEVIGREKLTADSEHFYRHNIQNKGQHFTHVRLNIFPDGGVSRLRVYGFLAEKEGE</sequence>
<accession>Q1N1R4</accession>
<dbReference type="RefSeq" id="WP_007016313.1">
    <property type="nucleotide sequence ID" value="NZ_AAQH01000009.1"/>
</dbReference>
<dbReference type="NCBIfam" id="TIGR02961">
    <property type="entry name" value="allantoicase"/>
    <property type="match status" value="1"/>
</dbReference>
<dbReference type="UniPathway" id="UPA00395">
    <property type="reaction ID" value="UER00654"/>
</dbReference>
<evidence type="ECO:0000256" key="1">
    <source>
        <dbReference type="ARBA" id="ARBA00009242"/>
    </source>
</evidence>
<name>Q1N1R4_9GAMM</name>
<dbReference type="Pfam" id="PF03561">
    <property type="entry name" value="Allantoicase"/>
    <property type="match status" value="2"/>
</dbReference>
<dbReference type="EC" id="3.5.3.4" evidence="3"/>
<dbReference type="Proteomes" id="UP000004263">
    <property type="component" value="Unassembled WGS sequence"/>
</dbReference>
<reference evidence="5 6" key="1">
    <citation type="submission" date="2006-03" db="EMBL/GenBank/DDBJ databases">
        <authorList>
            <person name="Pinhassi J."/>
            <person name="Pedros-Alio C."/>
            <person name="Ferriera S."/>
            <person name="Johnson J."/>
            <person name="Kravitz S."/>
            <person name="Halpern A."/>
            <person name="Remington K."/>
            <person name="Beeson K."/>
            <person name="Tran B."/>
            <person name="Rogers Y.-H."/>
            <person name="Friedman R."/>
            <person name="Venter J.C."/>
        </authorList>
    </citation>
    <scope>NUCLEOTIDE SEQUENCE [LARGE SCALE GENOMIC DNA]</scope>
    <source>
        <strain evidence="5 6">RED65</strain>
    </source>
</reference>
<dbReference type="PANTHER" id="PTHR12045">
    <property type="entry name" value="ALLANTOICASE"/>
    <property type="match status" value="1"/>
</dbReference>
<dbReference type="SUPFAM" id="SSF49785">
    <property type="entry name" value="Galactose-binding domain-like"/>
    <property type="match status" value="2"/>
</dbReference>
<comment type="caution">
    <text evidence="5">The sequence shown here is derived from an EMBL/GenBank/DDBJ whole genome shotgun (WGS) entry which is preliminary data.</text>
</comment>
<organism evidence="5 6">
    <name type="scientific">Bermanella marisrubri</name>
    <dbReference type="NCBI Taxonomy" id="207949"/>
    <lineage>
        <taxon>Bacteria</taxon>
        <taxon>Pseudomonadati</taxon>
        <taxon>Pseudomonadota</taxon>
        <taxon>Gammaproteobacteria</taxon>
        <taxon>Oceanospirillales</taxon>
        <taxon>Oceanospirillaceae</taxon>
        <taxon>Bermanella</taxon>
    </lineage>
</organism>
<protein>
    <recommendedName>
        <fullName evidence="3">Probable allantoicase</fullName>
        <ecNumber evidence="3">3.5.3.4</ecNumber>
    </recommendedName>
    <alternativeName>
        <fullName evidence="3">Allantoate amidinohydrolase</fullName>
    </alternativeName>
</protein>
<proteinExistence type="inferred from homology"/>
<dbReference type="PIRSF" id="PIRSF016516">
    <property type="entry name" value="Allantoicase"/>
    <property type="match status" value="1"/>
</dbReference>
<dbReference type="InterPro" id="IPR015908">
    <property type="entry name" value="Allantoicase_dom"/>
</dbReference>
<dbReference type="PANTHER" id="PTHR12045:SF3">
    <property type="entry name" value="INACTIVE ALLANTOICASE-RELATED"/>
    <property type="match status" value="1"/>
</dbReference>
<dbReference type="GO" id="GO:0006144">
    <property type="term" value="P:purine nucleobase metabolic process"/>
    <property type="evidence" value="ECO:0007669"/>
    <property type="project" value="UniProtKB-KW"/>
</dbReference>
<dbReference type="AlphaFoldDB" id="Q1N1R4"/>
<feature type="domain" description="Allantoicase" evidence="4">
    <location>
        <begin position="187"/>
        <end position="327"/>
    </location>
</feature>